<dbReference type="Proteomes" id="UP000630135">
    <property type="component" value="Unassembled WGS sequence"/>
</dbReference>
<gene>
    <name evidence="1" type="ORF">GCM10008021_30270</name>
    <name evidence="2" type="ORF">GCM10010914_31050</name>
</gene>
<evidence type="ECO:0000313" key="2">
    <source>
        <dbReference type="EMBL" id="GGI94257.1"/>
    </source>
</evidence>
<evidence type="ECO:0000313" key="3">
    <source>
        <dbReference type="Proteomes" id="UP000630135"/>
    </source>
</evidence>
<sequence length="64" mass="7031">MTPSRPSELPHESLCMKKAILSVYNELLTLRLERIGEYVSRVERLGLGGDVAGGWRSTTEGAKA</sequence>
<reference evidence="3" key="3">
    <citation type="journal article" date="2019" name="Int. J. Syst. Evol. Microbiol.">
        <title>The Global Catalogue of Microorganisms (GCM) 10K type strain sequencing project: providing services to taxonomists for standard genome sequencing and annotation.</title>
        <authorList>
            <consortium name="The Broad Institute Genomics Platform"/>
            <consortium name="The Broad Institute Genome Sequencing Center for Infectious Disease"/>
            <person name="Wu L."/>
            <person name="Ma J."/>
        </authorList>
    </citation>
    <scope>NUCLEOTIDE SEQUENCE [LARGE SCALE GENOMIC DNA]</scope>
    <source>
        <strain evidence="3">CGMCC 1.8884</strain>
    </source>
</reference>
<proteinExistence type="predicted"/>
<organism evidence="2 4">
    <name type="scientific">Deinococcus wulumuqiensis</name>
    <dbReference type="NCBI Taxonomy" id="980427"/>
    <lineage>
        <taxon>Bacteria</taxon>
        <taxon>Thermotogati</taxon>
        <taxon>Deinococcota</taxon>
        <taxon>Deinococci</taxon>
        <taxon>Deinococcales</taxon>
        <taxon>Deinococcaceae</taxon>
        <taxon>Deinococcus</taxon>
    </lineage>
</organism>
<dbReference type="Proteomes" id="UP000652720">
    <property type="component" value="Unassembled WGS sequence"/>
</dbReference>
<dbReference type="AlphaFoldDB" id="A0AAV4K989"/>
<dbReference type="EMBL" id="BMMA01000060">
    <property type="protein sequence ID" value="GGI94257.1"/>
    <property type="molecule type" value="Genomic_DNA"/>
</dbReference>
<reference evidence="2" key="2">
    <citation type="journal article" date="2014" name="Int. J. Syst. Evol. Microbiol.">
        <title>Complete genome sequence of Corynebacterium casei LMG S-19264T (=DSM 44701T), isolated from a smear-ripened cheese.</title>
        <authorList>
            <consortium name="US DOE Joint Genome Institute (JGI-PGF)"/>
            <person name="Walter F."/>
            <person name="Albersmeier A."/>
            <person name="Kalinowski J."/>
            <person name="Ruckert C."/>
        </authorList>
    </citation>
    <scope>NUCLEOTIDE SEQUENCE</scope>
    <source>
        <strain evidence="2">CGMCC 1.8885</strain>
    </source>
</reference>
<reference evidence="2" key="4">
    <citation type="submission" date="2023-08" db="EMBL/GenBank/DDBJ databases">
        <authorList>
            <person name="Sun Q."/>
            <person name="Zhou Y."/>
        </authorList>
    </citation>
    <scope>NUCLEOTIDE SEQUENCE</scope>
    <source>
        <strain evidence="1">CGMCC 1.8884</strain>
        <strain evidence="2">CGMCC 1.8885</strain>
    </source>
</reference>
<name>A0AAV4K989_9DEIO</name>
<evidence type="ECO:0000313" key="4">
    <source>
        <dbReference type="Proteomes" id="UP000652720"/>
    </source>
</evidence>
<protein>
    <submittedName>
        <fullName evidence="2">Uncharacterized protein</fullName>
    </submittedName>
</protein>
<evidence type="ECO:0000313" key="1">
    <source>
        <dbReference type="EMBL" id="GGI68002.1"/>
    </source>
</evidence>
<keyword evidence="3" id="KW-1185">Reference proteome</keyword>
<comment type="caution">
    <text evidence="2">The sequence shown here is derived from an EMBL/GenBank/DDBJ whole genome shotgun (WGS) entry which is preliminary data.</text>
</comment>
<accession>A0AAV4K989</accession>
<dbReference type="EMBL" id="BMLZ01000070">
    <property type="protein sequence ID" value="GGI68002.1"/>
    <property type="molecule type" value="Genomic_DNA"/>
</dbReference>
<reference evidence="1" key="1">
    <citation type="journal article" date="2014" name="Int. J. Syst. Evol. Microbiol.">
        <title>Complete genome of a new Firmicutes species belonging to the dominant human colonic microbiota ('Ruminococcus bicirculans') reveals two chromosomes and a selective capacity to utilize plant glucans.</title>
        <authorList>
            <consortium name="NISC Comparative Sequencing Program"/>
            <person name="Wegmann U."/>
            <person name="Louis P."/>
            <person name="Goesmann A."/>
            <person name="Henrissat B."/>
            <person name="Duncan S.H."/>
            <person name="Flint H.J."/>
        </authorList>
    </citation>
    <scope>NUCLEOTIDE SEQUENCE</scope>
    <source>
        <strain evidence="1">CGMCC 1.8884</strain>
    </source>
</reference>